<dbReference type="PANTHER" id="PTHR14453:SF106">
    <property type="entry name" value="POLY [ADP-RIBOSE] POLYMERASE"/>
    <property type="match status" value="1"/>
</dbReference>
<dbReference type="FunFam" id="3.90.228.10:FF:000008">
    <property type="entry name" value="Poly [ADP-ribose] polymerase"/>
    <property type="match status" value="1"/>
</dbReference>
<feature type="domain" description="PARP catalytic" evidence="8">
    <location>
        <begin position="664"/>
        <end position="861"/>
    </location>
</feature>
<dbReference type="InterPro" id="IPR037197">
    <property type="entry name" value="WWE_dom_sf"/>
</dbReference>
<dbReference type="PROSITE" id="PS51059">
    <property type="entry name" value="PARP_CATALYTIC"/>
    <property type="match status" value="1"/>
</dbReference>
<organism evidence="9 10">
    <name type="scientific">Labeo rohita</name>
    <name type="common">Indian major carp</name>
    <name type="synonym">Cyprinus rohita</name>
    <dbReference type="NCBI Taxonomy" id="84645"/>
    <lineage>
        <taxon>Eukaryota</taxon>
        <taxon>Metazoa</taxon>
        <taxon>Chordata</taxon>
        <taxon>Craniata</taxon>
        <taxon>Vertebrata</taxon>
        <taxon>Euteleostomi</taxon>
        <taxon>Actinopterygii</taxon>
        <taxon>Neopterygii</taxon>
        <taxon>Teleostei</taxon>
        <taxon>Ostariophysi</taxon>
        <taxon>Cypriniformes</taxon>
        <taxon>Cyprinidae</taxon>
        <taxon>Labeoninae</taxon>
        <taxon>Labeonini</taxon>
        <taxon>Labeo</taxon>
    </lineage>
</organism>
<dbReference type="AlphaFoldDB" id="A0A498LT51"/>
<dbReference type="Proteomes" id="UP000290572">
    <property type="component" value="Unassembled WGS sequence"/>
</dbReference>
<dbReference type="GO" id="GO:0005634">
    <property type="term" value="C:nucleus"/>
    <property type="evidence" value="ECO:0007669"/>
    <property type="project" value="UniProtKB-SubCell"/>
</dbReference>
<comment type="similarity">
    <text evidence="6">Belongs to the ARTD/PARP family.</text>
</comment>
<dbReference type="Gene3D" id="1.10.150.50">
    <property type="entry name" value="Transcription Factor, Ets-1"/>
    <property type="match status" value="1"/>
</dbReference>
<dbReference type="InterPro" id="IPR057049">
    <property type="entry name" value="PARP14_KH_8"/>
</dbReference>
<name>A0A498LT51_LABRO</name>
<evidence type="ECO:0000259" key="8">
    <source>
        <dbReference type="PROSITE" id="PS51059"/>
    </source>
</evidence>
<dbReference type="GO" id="GO:0005737">
    <property type="term" value="C:cytoplasm"/>
    <property type="evidence" value="ECO:0007669"/>
    <property type="project" value="TreeGrafter"/>
</dbReference>
<dbReference type="Pfam" id="PF23249">
    <property type="entry name" value="KH_PARP14_3"/>
    <property type="match status" value="1"/>
</dbReference>
<dbReference type="InterPro" id="IPR013761">
    <property type="entry name" value="SAM/pointed_sf"/>
</dbReference>
<evidence type="ECO:0000256" key="1">
    <source>
        <dbReference type="ARBA" id="ARBA00004123"/>
    </source>
</evidence>
<dbReference type="Pfam" id="PF23248">
    <property type="entry name" value="KH_PARP14_2"/>
    <property type="match status" value="1"/>
</dbReference>
<proteinExistence type="inferred from homology"/>
<accession>A0A498LT51</accession>
<protein>
    <recommendedName>
        <fullName evidence="7">Poly [ADP-ribose] polymerase</fullName>
        <shortName evidence="7">PARP</shortName>
        <ecNumber evidence="7">2.4.2.-</ecNumber>
    </recommendedName>
</protein>
<dbReference type="InterPro" id="IPR057045">
    <property type="entry name" value="PARP14_KH_3"/>
</dbReference>
<keyword evidence="10" id="KW-1185">Reference proteome</keyword>
<dbReference type="EC" id="2.4.2.-" evidence="7"/>
<dbReference type="EMBL" id="QBIY01013121">
    <property type="protein sequence ID" value="RXN11599.1"/>
    <property type="molecule type" value="Genomic_DNA"/>
</dbReference>
<dbReference type="Pfam" id="PF22005">
    <property type="entry name" value="WWE_1"/>
    <property type="match status" value="1"/>
</dbReference>
<reference evidence="9 10" key="1">
    <citation type="submission" date="2018-03" db="EMBL/GenBank/DDBJ databases">
        <title>Draft genome sequence of Rohu Carp (Labeo rohita).</title>
        <authorList>
            <person name="Das P."/>
            <person name="Kushwaha B."/>
            <person name="Joshi C.G."/>
            <person name="Kumar D."/>
            <person name="Nagpure N.S."/>
            <person name="Sahoo L."/>
            <person name="Das S.P."/>
            <person name="Bit A."/>
            <person name="Patnaik S."/>
            <person name="Meher P.K."/>
            <person name="Jayasankar P."/>
            <person name="Koringa P.G."/>
            <person name="Patel N.V."/>
            <person name="Hinsu A.T."/>
            <person name="Kumar R."/>
            <person name="Pandey M."/>
            <person name="Agarwal S."/>
            <person name="Srivastava S."/>
            <person name="Singh M."/>
            <person name="Iquebal M.A."/>
            <person name="Jaiswal S."/>
            <person name="Angadi U.B."/>
            <person name="Kumar N."/>
            <person name="Raza M."/>
            <person name="Shah T.M."/>
            <person name="Rai A."/>
            <person name="Jena J.K."/>
        </authorList>
    </citation>
    <scope>NUCLEOTIDE SEQUENCE [LARGE SCALE GENOMIC DNA]</scope>
    <source>
        <strain evidence="9">DASCIFA01</strain>
        <tissue evidence="9">Testis</tissue>
    </source>
</reference>
<evidence type="ECO:0000256" key="3">
    <source>
        <dbReference type="ARBA" id="ARBA00022679"/>
    </source>
</evidence>
<dbReference type="GO" id="GO:0010629">
    <property type="term" value="P:negative regulation of gene expression"/>
    <property type="evidence" value="ECO:0007669"/>
    <property type="project" value="TreeGrafter"/>
</dbReference>
<comment type="caution">
    <text evidence="9">The sequence shown here is derived from an EMBL/GenBank/DDBJ whole genome shotgun (WGS) entry which is preliminary data.</text>
</comment>
<keyword evidence="2 7" id="KW-0328">Glycosyltransferase</keyword>
<dbReference type="InterPro" id="IPR057048">
    <property type="entry name" value="PARP14_KH_6"/>
</dbReference>
<dbReference type="Pfam" id="PF23253">
    <property type="entry name" value="KH_PARP14_6"/>
    <property type="match status" value="1"/>
</dbReference>
<dbReference type="InterPro" id="IPR052056">
    <property type="entry name" value="Mono-ARTD/PARP"/>
</dbReference>
<dbReference type="Pfam" id="PF23251">
    <property type="entry name" value="KH_PARP14_4"/>
    <property type="match status" value="1"/>
</dbReference>
<dbReference type="PANTHER" id="PTHR14453">
    <property type="entry name" value="PARP/ZINC FINGER CCCH TYPE DOMAIN CONTAINING PROTEIN"/>
    <property type="match status" value="1"/>
</dbReference>
<dbReference type="Gene3D" id="3.30.720.50">
    <property type="match status" value="1"/>
</dbReference>
<evidence type="ECO:0000256" key="7">
    <source>
        <dbReference type="RuleBase" id="RU362114"/>
    </source>
</evidence>
<dbReference type="SUPFAM" id="SSF117839">
    <property type="entry name" value="WWE domain"/>
    <property type="match status" value="1"/>
</dbReference>
<evidence type="ECO:0000256" key="2">
    <source>
        <dbReference type="ARBA" id="ARBA00022676"/>
    </source>
</evidence>
<dbReference type="GO" id="GO:1990404">
    <property type="term" value="F:NAD+-protein mono-ADP-ribosyltransferase activity"/>
    <property type="evidence" value="ECO:0007669"/>
    <property type="project" value="TreeGrafter"/>
</dbReference>
<dbReference type="InterPro" id="IPR057047">
    <property type="entry name" value="PARP14_KH_5"/>
</dbReference>
<dbReference type="Pfam" id="PF00644">
    <property type="entry name" value="PARP"/>
    <property type="match status" value="1"/>
</dbReference>
<keyword evidence="3 7" id="KW-0808">Transferase</keyword>
<dbReference type="InterPro" id="IPR057044">
    <property type="entry name" value="PARP14_KH_1"/>
</dbReference>
<evidence type="ECO:0000256" key="4">
    <source>
        <dbReference type="ARBA" id="ARBA00023027"/>
    </source>
</evidence>
<dbReference type="Pfam" id="PF23252">
    <property type="entry name" value="KH_PARP14_5"/>
    <property type="match status" value="1"/>
</dbReference>
<dbReference type="SUPFAM" id="SSF56399">
    <property type="entry name" value="ADP-ribosylation"/>
    <property type="match status" value="1"/>
</dbReference>
<comment type="subcellular location">
    <subcellularLocation>
        <location evidence="1">Nucleus</location>
    </subcellularLocation>
</comment>
<dbReference type="Pfam" id="PF23254">
    <property type="entry name" value="KH_PARP14_8"/>
    <property type="match status" value="1"/>
</dbReference>
<dbReference type="GO" id="GO:0070212">
    <property type="term" value="P:protein poly-ADP-ribosylation"/>
    <property type="evidence" value="ECO:0007669"/>
    <property type="project" value="TreeGrafter"/>
</dbReference>
<evidence type="ECO:0000256" key="6">
    <source>
        <dbReference type="ARBA" id="ARBA00024347"/>
    </source>
</evidence>
<keyword evidence="5" id="KW-0539">Nucleus</keyword>
<dbReference type="InterPro" id="IPR057043">
    <property type="entry name" value="PARP14_KH_2"/>
</dbReference>
<dbReference type="GO" id="GO:0003950">
    <property type="term" value="F:NAD+ poly-ADP-ribosyltransferase activity"/>
    <property type="evidence" value="ECO:0007669"/>
    <property type="project" value="UniProtKB-UniRule"/>
</dbReference>
<dbReference type="CDD" id="cd01439">
    <property type="entry name" value="TCCD_inducible_PARP_like"/>
    <property type="match status" value="1"/>
</dbReference>
<dbReference type="GO" id="GO:0003714">
    <property type="term" value="F:transcription corepressor activity"/>
    <property type="evidence" value="ECO:0007669"/>
    <property type="project" value="TreeGrafter"/>
</dbReference>
<gene>
    <name evidence="9" type="ORF">ROHU_010547</name>
</gene>
<evidence type="ECO:0000256" key="5">
    <source>
        <dbReference type="ARBA" id="ARBA00023242"/>
    </source>
</evidence>
<dbReference type="Gene3D" id="3.90.228.10">
    <property type="match status" value="1"/>
</dbReference>
<evidence type="ECO:0000313" key="10">
    <source>
        <dbReference type="Proteomes" id="UP000290572"/>
    </source>
</evidence>
<dbReference type="STRING" id="84645.A0A498LT51"/>
<evidence type="ECO:0000313" key="9">
    <source>
        <dbReference type="EMBL" id="RXN11599.1"/>
    </source>
</evidence>
<keyword evidence="4 7" id="KW-0520">NAD</keyword>
<sequence>MEKSIVFLSPDPVLLKQKGVTREHIDGWSKNAIDAFKKIISNYTTTDWPVSHPLWSKVESDVKEVVKDQVFTYLDASKEVLTLAGMTHEITGLKPIMEKILERATNQMEREKNSVTEYMKISPAMYLLLELDGLKNALAVSPELHTDYNKKMNRLVLSGLHTEICMFKNWVLQKQINRKKKSIQTEHSILEFLKSVDCGEMSRDLFISNGITAVYTIENGDVVVIGSTERALNEAESMINTNLTTKDLIVEDQGVLQMPEWLDLKKHLQELFSTSKKSSVIIHLSKEIDKVMVTGFREPVMKVSQDLGDFIEKHTRIEETVRVKSHAAVELIKDRKSHWQHFTKSDKVKVSFDSKRLWIKLSGERTFVQPAVTFFKTLADGLYTDTLIIKKTGAKKYFMEQGKIMLSMFAGNNGFVAVLQEDTMPEEEKDNFSQGQGGANSSDVADAMINAVVEFANINEHVHVRNVEFLIFNTSKNILFEEIEPVMFQLCGETLEDLSKASALINSLINKENMHITICDPAIAHFSKEELEMLSKMEKELKVSVIPEKKGQDSVITLKGLTGFVQNAESRIRDIIRKVERNENRKRLANLTSSIVEWQYQSGHNFKAFDIFTNFDLEEAFKLQTTSVLIKIDSEVYDADIVRKVATKGRKQTELKRVELKAQNSLPSHWEDVKGQLVVLVKVTAGSKEYADVEKEFKKTGLSSSIIEIERVQNSALWRNYMIKKEELEDKNKHKNNEKLLFHGTGPDTTDQINNHGFNRSFAGMHGALYGNGTYFAVDPSYSSKGYSKPDNKGHKRMYLARVLVGDFTQGTKGLPTPPKKSSQGVHLYDSVTDNMNNPTMFVIFNDVQAYPEYLITFRDK</sequence>
<dbReference type="Pfam" id="PF23084">
    <property type="entry name" value="KH_PARP14_1"/>
    <property type="match status" value="1"/>
</dbReference>
<dbReference type="InterPro" id="IPR057046">
    <property type="entry name" value="PARP14_KH_4"/>
</dbReference>
<dbReference type="InterPro" id="IPR012317">
    <property type="entry name" value="Poly(ADP-ribose)pol_cat_dom"/>
</dbReference>
<dbReference type="InterPro" id="IPR054596">
    <property type="entry name" value="PARP14_WWE"/>
</dbReference>